<evidence type="ECO:0000313" key="2">
    <source>
        <dbReference type="EMBL" id="MCX2738644.1"/>
    </source>
</evidence>
<keyword evidence="3" id="KW-1185">Reference proteome</keyword>
<accession>A0ABT3R9Y1</accession>
<reference evidence="2 3" key="1">
    <citation type="submission" date="2022-11" db="EMBL/GenBank/DDBJ databases">
        <title>The characterization of three novel Bacteroidetes species and genomic analysis of their roles in tidal elemental geochemical cycles.</title>
        <authorList>
            <person name="Ma K.-J."/>
        </authorList>
    </citation>
    <scope>NUCLEOTIDE SEQUENCE [LARGE SCALE GENOMIC DNA]</scope>
    <source>
        <strain evidence="2 3">M82</strain>
    </source>
</reference>
<keyword evidence="1" id="KW-0472">Membrane</keyword>
<dbReference type="RefSeq" id="WP_266050698.1">
    <property type="nucleotide sequence ID" value="NZ_JAPFQO010000001.1"/>
</dbReference>
<dbReference type="Proteomes" id="UP001207228">
    <property type="component" value="Unassembled WGS sequence"/>
</dbReference>
<dbReference type="InterPro" id="IPR046139">
    <property type="entry name" value="DUF6141"/>
</dbReference>
<dbReference type="Pfam" id="PF19638">
    <property type="entry name" value="DUF6141"/>
    <property type="match status" value="1"/>
</dbReference>
<keyword evidence="1" id="KW-1133">Transmembrane helix</keyword>
<protein>
    <submittedName>
        <fullName evidence="2">DUF6141 family protein</fullName>
    </submittedName>
</protein>
<proteinExistence type="predicted"/>
<organism evidence="2 3">
    <name type="scientific">Pontibacter anaerobius</name>
    <dbReference type="NCBI Taxonomy" id="2993940"/>
    <lineage>
        <taxon>Bacteria</taxon>
        <taxon>Pseudomonadati</taxon>
        <taxon>Bacteroidota</taxon>
        <taxon>Cytophagia</taxon>
        <taxon>Cytophagales</taxon>
        <taxon>Hymenobacteraceae</taxon>
        <taxon>Pontibacter</taxon>
    </lineage>
</organism>
<dbReference type="EMBL" id="JAPFQO010000001">
    <property type="protein sequence ID" value="MCX2738644.1"/>
    <property type="molecule type" value="Genomic_DNA"/>
</dbReference>
<feature type="transmembrane region" description="Helical" evidence="1">
    <location>
        <begin position="53"/>
        <end position="71"/>
    </location>
</feature>
<feature type="transmembrane region" description="Helical" evidence="1">
    <location>
        <begin position="18"/>
        <end position="41"/>
    </location>
</feature>
<name>A0ABT3R9Y1_9BACT</name>
<gene>
    <name evidence="2" type="ORF">OO017_01685</name>
</gene>
<evidence type="ECO:0000313" key="3">
    <source>
        <dbReference type="Proteomes" id="UP001207228"/>
    </source>
</evidence>
<keyword evidence="1" id="KW-0812">Transmembrane</keyword>
<comment type="caution">
    <text evidence="2">The sequence shown here is derived from an EMBL/GenBank/DDBJ whole genome shotgun (WGS) entry which is preliminary data.</text>
</comment>
<evidence type="ECO:0000256" key="1">
    <source>
        <dbReference type="SAM" id="Phobius"/>
    </source>
</evidence>
<sequence>MADEQTILYRERQRFRQFWLWVVVLCVAAIFWVGFVYQVLLGGVYGNRPVPDVQLSILFVLMGLGLPYFFYRMSLTTEVQPGLVQVRLWPFHIKPVKIPLHLVRDYERVTYNPISDYGGWGIRWGFKGKAYNMSGNEGVKLYFYSRDPLLIGSQNAGELFAAISEAKRAKG</sequence>